<name>A0A511N7R5_DEIC1</name>
<evidence type="ECO:0000313" key="2">
    <source>
        <dbReference type="EMBL" id="GEM48885.1"/>
    </source>
</evidence>
<proteinExistence type="predicted"/>
<feature type="region of interest" description="Disordered" evidence="1">
    <location>
        <begin position="81"/>
        <end position="141"/>
    </location>
</feature>
<feature type="compositionally biased region" description="Low complexity" evidence="1">
    <location>
        <begin position="92"/>
        <end position="105"/>
    </location>
</feature>
<dbReference type="Proteomes" id="UP000321306">
    <property type="component" value="Unassembled WGS sequence"/>
</dbReference>
<evidence type="ECO:0000256" key="1">
    <source>
        <dbReference type="SAM" id="MobiDB-lite"/>
    </source>
</evidence>
<comment type="caution">
    <text evidence="2">The sequence shown here is derived from an EMBL/GenBank/DDBJ whole genome shotgun (WGS) entry which is preliminary data.</text>
</comment>
<protein>
    <submittedName>
        <fullName evidence="2">Uncharacterized protein</fullName>
    </submittedName>
</protein>
<dbReference type="RefSeq" id="WP_146888407.1">
    <property type="nucleotide sequence ID" value="NZ_BJXB01000025.1"/>
</dbReference>
<sequence>MSFLDNLAKGLKNALDIANTKGKEAAQYTKLRYDIFQLNRDLEATYTKLGKQVFNSNTLEGTGEFFAEVRRIEAEIAQKEEELREIGQTNPEAAQEAEAAIQAEAGSTGATYTPQSAADSGTQNPGGTVDVSKSDDSNKPQ</sequence>
<feature type="compositionally biased region" description="Basic and acidic residues" evidence="1">
    <location>
        <begin position="132"/>
        <end position="141"/>
    </location>
</feature>
<evidence type="ECO:0000313" key="3">
    <source>
        <dbReference type="Proteomes" id="UP000321306"/>
    </source>
</evidence>
<reference evidence="2 3" key="1">
    <citation type="submission" date="2019-07" db="EMBL/GenBank/DDBJ databases">
        <title>Whole genome shotgun sequence of Deinococcus cellulosilyticus NBRC 106333.</title>
        <authorList>
            <person name="Hosoyama A."/>
            <person name="Uohara A."/>
            <person name="Ohji S."/>
            <person name="Ichikawa N."/>
        </authorList>
    </citation>
    <scope>NUCLEOTIDE SEQUENCE [LARGE SCALE GENOMIC DNA]</scope>
    <source>
        <strain evidence="2 3">NBRC 106333</strain>
    </source>
</reference>
<dbReference type="OrthoDB" id="65964at2"/>
<dbReference type="EMBL" id="BJXB01000025">
    <property type="protein sequence ID" value="GEM48885.1"/>
    <property type="molecule type" value="Genomic_DNA"/>
</dbReference>
<keyword evidence="3" id="KW-1185">Reference proteome</keyword>
<accession>A0A511N7R5</accession>
<dbReference type="AlphaFoldDB" id="A0A511N7R5"/>
<organism evidence="2 3">
    <name type="scientific">Deinococcus cellulosilyticus (strain DSM 18568 / NBRC 106333 / KACC 11606 / 5516J-15)</name>
    <dbReference type="NCBI Taxonomy" id="1223518"/>
    <lineage>
        <taxon>Bacteria</taxon>
        <taxon>Thermotogati</taxon>
        <taxon>Deinococcota</taxon>
        <taxon>Deinococci</taxon>
        <taxon>Deinococcales</taxon>
        <taxon>Deinococcaceae</taxon>
        <taxon>Deinococcus</taxon>
    </lineage>
</organism>
<feature type="compositionally biased region" description="Polar residues" evidence="1">
    <location>
        <begin position="108"/>
        <end position="126"/>
    </location>
</feature>
<gene>
    <name evidence="2" type="ORF">DC3_45200</name>
</gene>